<keyword evidence="6" id="KW-0119">Carbohydrate metabolism</keyword>
<keyword evidence="2" id="KW-0808">Transferase</keyword>
<evidence type="ECO:0000256" key="6">
    <source>
        <dbReference type="ARBA" id="ARBA00023277"/>
    </source>
</evidence>
<dbReference type="Proteomes" id="UP001165092">
    <property type="component" value="Unassembled WGS sequence"/>
</dbReference>
<reference evidence="9" key="1">
    <citation type="submission" date="2023-02" db="EMBL/GenBank/DDBJ databases">
        <title>Nocardiopsis ansamitocini NBRC 112285.</title>
        <authorList>
            <person name="Ichikawa N."/>
            <person name="Sato H."/>
            <person name="Tonouchi N."/>
        </authorList>
    </citation>
    <scope>NUCLEOTIDE SEQUENCE</scope>
    <source>
        <strain evidence="9">NBRC 112285</strain>
    </source>
</reference>
<keyword evidence="4" id="KW-0418">Kinase</keyword>
<evidence type="ECO:0000313" key="10">
    <source>
        <dbReference type="Proteomes" id="UP001165092"/>
    </source>
</evidence>
<evidence type="ECO:0000256" key="3">
    <source>
        <dbReference type="ARBA" id="ARBA00022741"/>
    </source>
</evidence>
<dbReference type="Gene3D" id="3.40.50.10840">
    <property type="entry name" value="Putative sugar-binding, N-terminal domain"/>
    <property type="match status" value="1"/>
</dbReference>
<dbReference type="Gene3D" id="3.40.980.20">
    <property type="entry name" value="Four-carbon acid sugar kinase, nucleotide binding domain"/>
    <property type="match status" value="1"/>
</dbReference>
<dbReference type="GO" id="GO:0005524">
    <property type="term" value="F:ATP binding"/>
    <property type="evidence" value="ECO:0007669"/>
    <property type="project" value="UniProtKB-KW"/>
</dbReference>
<dbReference type="SUPFAM" id="SSF142764">
    <property type="entry name" value="YgbK-like"/>
    <property type="match status" value="1"/>
</dbReference>
<protein>
    <recommendedName>
        <fullName evidence="11">Four-carbon acid sugar kinase family protein</fullName>
    </recommendedName>
</protein>
<comment type="similarity">
    <text evidence="1">Belongs to the four-carbon acid sugar kinase family.</text>
</comment>
<feature type="domain" description="Four-carbon acid sugar kinase nucleotide binding" evidence="8">
    <location>
        <begin position="245"/>
        <end position="397"/>
    </location>
</feature>
<feature type="domain" description="Four-carbon acid sugar kinase N-terminal" evidence="7">
    <location>
        <begin position="13"/>
        <end position="222"/>
    </location>
</feature>
<dbReference type="EMBL" id="BSQG01000002">
    <property type="protein sequence ID" value="GLU47088.1"/>
    <property type="molecule type" value="Genomic_DNA"/>
</dbReference>
<keyword evidence="10" id="KW-1185">Reference proteome</keyword>
<proteinExistence type="inferred from homology"/>
<dbReference type="InterPro" id="IPR010737">
    <property type="entry name" value="4-carb_acid_sugar_kinase_N"/>
</dbReference>
<name>A0A9W6UI64_9ACTN</name>
<evidence type="ECO:0000256" key="2">
    <source>
        <dbReference type="ARBA" id="ARBA00022679"/>
    </source>
</evidence>
<accession>A0A9W6UI64</accession>
<dbReference type="InterPro" id="IPR042213">
    <property type="entry name" value="NBD_C_sf"/>
</dbReference>
<keyword evidence="3" id="KW-0547">Nucleotide-binding</keyword>
<keyword evidence="5" id="KW-0067">ATP-binding</keyword>
<dbReference type="GO" id="GO:0016301">
    <property type="term" value="F:kinase activity"/>
    <property type="evidence" value="ECO:0007669"/>
    <property type="project" value="UniProtKB-KW"/>
</dbReference>
<sequence length="407" mass="40947">MRRPAAATVRAVSVIADDMTGAGDSALQFVRTGWEATLLLSGEAPPRPDLASPRIVARSTDVRAADRGTARTTTARAVRAAMATAGDRVYLKIDSTGRGSLGAQVRGALDAWGEAVPAAAVVCPAYPEAGRTVVDGSLRVDGGPATGGAAGRDPVTPLTTDDLAALTGGRRARTDEIAGLEPGDIAVVDARTRGELDAIAAAVRDAGPRILPVGSAGLAGSLGRAWNPAPASGGGRARLPAPTDLVFVTSLHPVSSGQIHHAATHGAAEVHELPADRVPDPAVLARLLGEAAGPPRRCLVLTTPRQRDGADSGPGARDIAQRLGEAVAGAIADRAPRVVGLVGGDGAHTVLAGLGASAARVLGAIDEGMPILVLDDGLVPGLVVWTKAGGFGGTDLFTTLFADSSHR</sequence>
<dbReference type="InterPro" id="IPR037051">
    <property type="entry name" value="4-carb_acid_sugar_kinase_N_sf"/>
</dbReference>
<dbReference type="Pfam" id="PF17042">
    <property type="entry name" value="NBD_C"/>
    <property type="match status" value="1"/>
</dbReference>
<evidence type="ECO:0008006" key="11">
    <source>
        <dbReference type="Google" id="ProtNLM"/>
    </source>
</evidence>
<organism evidence="9 10">
    <name type="scientific">Nocardiopsis ansamitocini</name>
    <dbReference type="NCBI Taxonomy" id="1670832"/>
    <lineage>
        <taxon>Bacteria</taxon>
        <taxon>Bacillati</taxon>
        <taxon>Actinomycetota</taxon>
        <taxon>Actinomycetes</taxon>
        <taxon>Streptosporangiales</taxon>
        <taxon>Nocardiopsidaceae</taxon>
        <taxon>Nocardiopsis</taxon>
    </lineage>
</organism>
<evidence type="ECO:0000259" key="8">
    <source>
        <dbReference type="Pfam" id="PF17042"/>
    </source>
</evidence>
<dbReference type="AlphaFoldDB" id="A0A9W6UI64"/>
<dbReference type="Pfam" id="PF07005">
    <property type="entry name" value="SBD_N"/>
    <property type="match status" value="1"/>
</dbReference>
<evidence type="ECO:0000313" key="9">
    <source>
        <dbReference type="EMBL" id="GLU47088.1"/>
    </source>
</evidence>
<evidence type="ECO:0000256" key="1">
    <source>
        <dbReference type="ARBA" id="ARBA00005715"/>
    </source>
</evidence>
<dbReference type="RefSeq" id="WP_285758073.1">
    <property type="nucleotide sequence ID" value="NZ_BSQG01000002.1"/>
</dbReference>
<dbReference type="InterPro" id="IPR031475">
    <property type="entry name" value="NBD_C"/>
</dbReference>
<comment type="caution">
    <text evidence="9">The sequence shown here is derived from an EMBL/GenBank/DDBJ whole genome shotgun (WGS) entry which is preliminary data.</text>
</comment>
<evidence type="ECO:0000256" key="5">
    <source>
        <dbReference type="ARBA" id="ARBA00022840"/>
    </source>
</evidence>
<evidence type="ECO:0000259" key="7">
    <source>
        <dbReference type="Pfam" id="PF07005"/>
    </source>
</evidence>
<evidence type="ECO:0000256" key="4">
    <source>
        <dbReference type="ARBA" id="ARBA00022777"/>
    </source>
</evidence>
<gene>
    <name evidence="9" type="ORF">Nans01_14390</name>
</gene>